<dbReference type="Pfam" id="PF00106">
    <property type="entry name" value="adh_short"/>
    <property type="match status" value="1"/>
</dbReference>
<organism evidence="4 5">
    <name type="scientific">Caballeronia glathei</name>
    <dbReference type="NCBI Taxonomy" id="60547"/>
    <lineage>
        <taxon>Bacteria</taxon>
        <taxon>Pseudomonadati</taxon>
        <taxon>Pseudomonadota</taxon>
        <taxon>Betaproteobacteria</taxon>
        <taxon>Burkholderiales</taxon>
        <taxon>Burkholderiaceae</taxon>
        <taxon>Caballeronia</taxon>
    </lineage>
</organism>
<reference evidence="4 5" key="1">
    <citation type="submission" date="2014-03" db="EMBL/GenBank/DDBJ databases">
        <title>Draft Genome Sequences of Four Burkholderia Strains.</title>
        <authorList>
            <person name="Liu X.Y."/>
            <person name="Li C.X."/>
            <person name="Xu J.H."/>
        </authorList>
    </citation>
    <scope>NUCLEOTIDE SEQUENCE [LARGE SCALE GENOMIC DNA]</scope>
    <source>
        <strain evidence="4 5">DSM 50014</strain>
    </source>
</reference>
<dbReference type="AlphaFoldDB" id="A0A069PU34"/>
<dbReference type="PRINTS" id="PR00080">
    <property type="entry name" value="SDRFAMILY"/>
</dbReference>
<proteinExistence type="inferred from homology"/>
<dbReference type="FunFam" id="3.40.50.720:FF:000084">
    <property type="entry name" value="Short-chain dehydrogenase reductase"/>
    <property type="match status" value="1"/>
</dbReference>
<keyword evidence="5" id="KW-1185">Reference proteome</keyword>
<dbReference type="PANTHER" id="PTHR42879:SF2">
    <property type="entry name" value="3-OXOACYL-[ACYL-CARRIER-PROTEIN] REDUCTASE FABG"/>
    <property type="match status" value="1"/>
</dbReference>
<feature type="domain" description="Ketoreductase" evidence="3">
    <location>
        <begin position="12"/>
        <end position="189"/>
    </location>
</feature>
<dbReference type="GO" id="GO:0003858">
    <property type="term" value="F:3-hydroxybutyrate dehydrogenase activity"/>
    <property type="evidence" value="ECO:0007669"/>
    <property type="project" value="InterPro"/>
</dbReference>
<dbReference type="InterPro" id="IPR011294">
    <property type="entry name" value="3-OHbutyrate_DH"/>
</dbReference>
<gene>
    <name evidence="4" type="ORF">BG61_25405</name>
</gene>
<evidence type="ECO:0000259" key="3">
    <source>
        <dbReference type="SMART" id="SM00822"/>
    </source>
</evidence>
<evidence type="ECO:0000313" key="4">
    <source>
        <dbReference type="EMBL" id="KDR44070.1"/>
    </source>
</evidence>
<dbReference type="NCBIfam" id="NF009093">
    <property type="entry name" value="PRK12429.1"/>
    <property type="match status" value="1"/>
</dbReference>
<accession>A0A069PU34</accession>
<name>A0A069PU34_9BURK</name>
<evidence type="ECO:0000256" key="1">
    <source>
        <dbReference type="ARBA" id="ARBA00006484"/>
    </source>
</evidence>
<dbReference type="RefSeq" id="WP_035929207.1">
    <property type="nucleotide sequence ID" value="NZ_CADFFX010000006.1"/>
</dbReference>
<comment type="caution">
    <text evidence="4">The sequence shown here is derived from an EMBL/GenBank/DDBJ whole genome shotgun (WGS) entry which is preliminary data.</text>
</comment>
<comment type="similarity">
    <text evidence="1 2">Belongs to the short-chain dehydrogenases/reductases (SDR) family.</text>
</comment>
<dbReference type="Gene3D" id="3.40.50.720">
    <property type="entry name" value="NAD(P)-binding Rossmann-like Domain"/>
    <property type="match status" value="1"/>
</dbReference>
<dbReference type="PRINTS" id="PR00081">
    <property type="entry name" value="GDHRDH"/>
</dbReference>
<dbReference type="PANTHER" id="PTHR42879">
    <property type="entry name" value="3-OXOACYL-(ACYL-CARRIER-PROTEIN) REDUCTASE"/>
    <property type="match status" value="1"/>
</dbReference>
<protein>
    <submittedName>
        <fullName evidence="4">3-hydroxybutyrate dehydrogenase</fullName>
    </submittedName>
</protein>
<dbReference type="GO" id="GO:0032787">
    <property type="term" value="P:monocarboxylic acid metabolic process"/>
    <property type="evidence" value="ECO:0007669"/>
    <property type="project" value="UniProtKB-ARBA"/>
</dbReference>
<dbReference type="EMBL" id="JFHC01000004">
    <property type="protein sequence ID" value="KDR44070.1"/>
    <property type="molecule type" value="Genomic_DNA"/>
</dbReference>
<dbReference type="InterPro" id="IPR057326">
    <property type="entry name" value="KR_dom"/>
</dbReference>
<dbReference type="SUPFAM" id="SSF51735">
    <property type="entry name" value="NAD(P)-binding Rossmann-fold domains"/>
    <property type="match status" value="1"/>
</dbReference>
<sequence>MTSPASKPLAGKTALVTGSTSGIGLGIATALAQAGANLVLNGFGDSQGALAQIEAIGVKAAYHGADMSKPAEIEAMIAFAADTFGAVDVLVNNAGIQHVATVDTFPVERWDAIIAINLSSAFHTMRVALPAMRERGWGRVINIASVHGLVGSAGKSAYVAAKHGIVGLTKVAALENARTGVTVNAICPGFVLTPLVQKQIDDLAARESLSPDAARAKLLGDKQPSAQFVTPQQIGDMAVFLCSDGAAEMRGSALTIDGGWSAQ</sequence>
<dbReference type="InterPro" id="IPR050259">
    <property type="entry name" value="SDR"/>
</dbReference>
<dbReference type="PROSITE" id="PS00061">
    <property type="entry name" value="ADH_SHORT"/>
    <property type="match status" value="1"/>
</dbReference>
<dbReference type="SMART" id="SM00822">
    <property type="entry name" value="PKS_KR"/>
    <property type="match status" value="1"/>
</dbReference>
<dbReference type="STRING" id="60547.GCA_000751215_01924"/>
<dbReference type="NCBIfam" id="TIGR01963">
    <property type="entry name" value="PHB_DH"/>
    <property type="match status" value="1"/>
</dbReference>
<evidence type="ECO:0000256" key="2">
    <source>
        <dbReference type="RuleBase" id="RU000363"/>
    </source>
</evidence>
<dbReference type="InterPro" id="IPR020904">
    <property type="entry name" value="Sc_DH/Rdtase_CS"/>
</dbReference>
<dbReference type="InterPro" id="IPR036291">
    <property type="entry name" value="NAD(P)-bd_dom_sf"/>
</dbReference>
<dbReference type="InterPro" id="IPR002347">
    <property type="entry name" value="SDR_fam"/>
</dbReference>
<evidence type="ECO:0000313" key="5">
    <source>
        <dbReference type="Proteomes" id="UP000027466"/>
    </source>
</evidence>
<dbReference type="Proteomes" id="UP000027466">
    <property type="component" value="Unassembled WGS sequence"/>
</dbReference>